<feature type="domain" description="BRO1" evidence="1">
    <location>
        <begin position="7"/>
        <end position="177"/>
    </location>
</feature>
<protein>
    <recommendedName>
        <fullName evidence="1">BRO1 domain-containing protein</fullName>
    </recommendedName>
</protein>
<gene>
    <name evidence="2" type="ORF">PCOL08062_LOCUS6518</name>
</gene>
<reference evidence="2" key="1">
    <citation type="submission" date="2021-01" db="EMBL/GenBank/DDBJ databases">
        <authorList>
            <person name="Corre E."/>
            <person name="Pelletier E."/>
            <person name="Niang G."/>
            <person name="Scheremetjew M."/>
            <person name="Finn R."/>
            <person name="Kale V."/>
            <person name="Holt S."/>
            <person name="Cochrane G."/>
            <person name="Meng A."/>
            <person name="Brown T."/>
            <person name="Cohen L."/>
        </authorList>
    </citation>
    <scope>NUCLEOTIDE SEQUENCE</scope>
    <source>
        <strain evidence="2">CCMP1413</strain>
    </source>
</reference>
<accession>A0A7R9Y2K8</accession>
<dbReference type="InterPro" id="IPR004328">
    <property type="entry name" value="BRO1_dom"/>
</dbReference>
<organism evidence="2">
    <name type="scientific">Prasinoderma coloniale</name>
    <dbReference type="NCBI Taxonomy" id="156133"/>
    <lineage>
        <taxon>Eukaryota</taxon>
        <taxon>Viridiplantae</taxon>
        <taxon>Prasinodermophyta</taxon>
        <taxon>Prasinodermophyceae</taxon>
        <taxon>Prasinodermales</taxon>
        <taxon>Prasinodermaceae</taxon>
        <taxon>Prasinoderma</taxon>
    </lineage>
</organism>
<name>A0A7R9Y2K8_9VIRI</name>
<evidence type="ECO:0000313" key="2">
    <source>
        <dbReference type="EMBL" id="CAD8240231.1"/>
    </source>
</evidence>
<dbReference type="AlphaFoldDB" id="A0A7R9Y2K8"/>
<dbReference type="Pfam" id="PF03097">
    <property type="entry name" value="BRO1"/>
    <property type="match status" value="1"/>
</dbReference>
<dbReference type="Gene3D" id="1.25.40.280">
    <property type="entry name" value="alix/aip1 like domains"/>
    <property type="match status" value="1"/>
</dbReference>
<proteinExistence type="predicted"/>
<sequence length="204" mass="21343">MGAERPAELYAPVCRALGAVALADAQTAVACSAERRGTSDALVAKLYRGSRDLYDAASEALRAATSCLETAPAALLHYLRAAQALSGARSRRRMAMALLAEEGTAPKTGEALSLMRKSEAKVEAAAEDLRANCPSSAASAGSARWSAALTAERAAVARLLEHCERENSIMLCAVPPQPLAVDAKVLARAVAYEDSEEPDPPPRP</sequence>
<dbReference type="EMBL" id="HBDZ01008517">
    <property type="protein sequence ID" value="CAD8240231.1"/>
    <property type="molecule type" value="Transcribed_RNA"/>
</dbReference>
<evidence type="ECO:0000259" key="1">
    <source>
        <dbReference type="Pfam" id="PF03097"/>
    </source>
</evidence>
<dbReference type="InterPro" id="IPR038499">
    <property type="entry name" value="BRO1_sf"/>
</dbReference>